<evidence type="ECO:0000313" key="3">
    <source>
        <dbReference type="Proteomes" id="UP000663908"/>
    </source>
</evidence>
<dbReference type="RefSeq" id="WP_208029843.1">
    <property type="nucleotide sequence ID" value="NZ_CP071839.1"/>
</dbReference>
<dbReference type="EMBL" id="CP071839">
    <property type="protein sequence ID" value="QTD95732.1"/>
    <property type="molecule type" value="Genomic_DNA"/>
</dbReference>
<keyword evidence="3" id="KW-1185">Reference proteome</keyword>
<organism evidence="1 3">
    <name type="scientific">Streptomyces cyanogenus</name>
    <dbReference type="NCBI Taxonomy" id="80860"/>
    <lineage>
        <taxon>Bacteria</taxon>
        <taxon>Bacillati</taxon>
        <taxon>Actinomycetota</taxon>
        <taxon>Actinomycetes</taxon>
        <taxon>Kitasatosporales</taxon>
        <taxon>Streptomycetaceae</taxon>
        <taxon>Streptomyces</taxon>
    </lineage>
</organism>
<proteinExistence type="predicted"/>
<sequence length="106" mass="11753">MTDHHTYGTSTHTASELVRLVSNRLGLVFSERDSDYRGVYHLAGTSNERIEIQPNSIPGDHEDDLYAPEHPSAQVLLLVTTPSPDPALQDRLDSIEGLTHLDFETA</sequence>
<reference evidence="1 3" key="1">
    <citation type="submission" date="2021-03" db="EMBL/GenBank/DDBJ databases">
        <title>Complete genome sequence of Streptomyces cyanogenus S136, producer of anticancer angucycline landomycin A.</title>
        <authorList>
            <person name="Hrab P."/>
            <person name="Ruckert C."/>
            <person name="Busche T."/>
            <person name="Ostash I."/>
            <person name="Kalinowski J."/>
            <person name="Fedorenko V."/>
            <person name="Yushchuk O."/>
            <person name="Ostash B."/>
        </authorList>
    </citation>
    <scope>NUCLEOTIDE SEQUENCE [LARGE SCALE GENOMIC DNA]</scope>
    <source>
        <strain evidence="1 3">S136</strain>
    </source>
</reference>
<dbReference type="Proteomes" id="UP000663908">
    <property type="component" value="Chromosome"/>
</dbReference>
<evidence type="ECO:0000313" key="1">
    <source>
        <dbReference type="EMBL" id="QTD95732.1"/>
    </source>
</evidence>
<gene>
    <name evidence="1" type="ORF">S1361_00165</name>
    <name evidence="2" type="ORF">S1361_38335</name>
</gene>
<protein>
    <submittedName>
        <fullName evidence="1">Uncharacterized protein</fullName>
    </submittedName>
</protein>
<accession>A0ABX7TH72</accession>
<name>A0ABX7TH72_STRCY</name>
<evidence type="ECO:0000313" key="2">
    <source>
        <dbReference type="EMBL" id="QTE03258.1"/>
    </source>
</evidence>
<dbReference type="EMBL" id="CP071839">
    <property type="protein sequence ID" value="QTE03258.1"/>
    <property type="molecule type" value="Genomic_DNA"/>
</dbReference>